<dbReference type="AlphaFoldDB" id="A0A3E3JZD9"/>
<dbReference type="RefSeq" id="WP_117493750.1">
    <property type="nucleotide sequence ID" value="NZ_CALBAT010000024.1"/>
</dbReference>
<dbReference type="SUPFAM" id="SSF159501">
    <property type="entry name" value="EreA/ChaN-like"/>
    <property type="match status" value="1"/>
</dbReference>
<dbReference type="OrthoDB" id="1957142at2"/>
<evidence type="ECO:0000313" key="2">
    <source>
        <dbReference type="Proteomes" id="UP000261080"/>
    </source>
</evidence>
<sequence>MKINKKNSISLLLVVFTTIIIGLTAYQSSNYSGQIYLYGEGHAVPSILDKEFELWNQYYNENGMRYLFVEFPFYCSEFLNLWMQEDNDDILDEMWEEIAGTLGATGANKEFYKKIKKACPETIFYGTDVGHKYDTLGEQYLSYLREHGQENSDNYKRAQEIINQGKIYSEKNQENAFTYRENMMVENFIWSLNQLKHEDIMGIYGAAHITMNEEDDYSNLISVPNMATQLTDKFSRKIYTEDLSAKADTSNPWKTGALMINGKEYQVILWNEIWLNRKSNSYDSVEVWELKEGTEDFNNIPVGDRTIPDSSFLFPTEIKYGKIYVLDYYTDDEFKERQIFRSDNKSMDDGSIIARELLYK</sequence>
<protein>
    <submittedName>
        <fullName evidence="1">Uncharacterized protein</fullName>
    </submittedName>
</protein>
<keyword evidence="2" id="KW-1185">Reference proteome</keyword>
<organism evidence="1 2">
    <name type="scientific">Sellimonas intestinalis</name>
    <dbReference type="NCBI Taxonomy" id="1653434"/>
    <lineage>
        <taxon>Bacteria</taxon>
        <taxon>Bacillati</taxon>
        <taxon>Bacillota</taxon>
        <taxon>Clostridia</taxon>
        <taxon>Lachnospirales</taxon>
        <taxon>Lachnospiraceae</taxon>
        <taxon>Sellimonas</taxon>
    </lineage>
</organism>
<evidence type="ECO:0000313" key="1">
    <source>
        <dbReference type="EMBL" id="RGE85391.1"/>
    </source>
</evidence>
<reference evidence="1 2" key="1">
    <citation type="submission" date="2018-08" db="EMBL/GenBank/DDBJ databases">
        <title>A genome reference for cultivated species of the human gut microbiota.</title>
        <authorList>
            <person name="Zou Y."/>
            <person name="Xue W."/>
            <person name="Luo G."/>
        </authorList>
    </citation>
    <scope>NUCLEOTIDE SEQUENCE [LARGE SCALE GENOMIC DNA]</scope>
    <source>
        <strain evidence="1 2">AF37-2AT</strain>
    </source>
</reference>
<comment type="caution">
    <text evidence="1">The sequence shown here is derived from an EMBL/GenBank/DDBJ whole genome shotgun (WGS) entry which is preliminary data.</text>
</comment>
<name>A0A3E3JZD9_9FIRM</name>
<proteinExistence type="predicted"/>
<dbReference type="EMBL" id="QVLX01000008">
    <property type="protein sequence ID" value="RGE85391.1"/>
    <property type="molecule type" value="Genomic_DNA"/>
</dbReference>
<gene>
    <name evidence="1" type="ORF">DW016_12795</name>
</gene>
<accession>A0A3E3JZD9</accession>
<dbReference type="Proteomes" id="UP000261080">
    <property type="component" value="Unassembled WGS sequence"/>
</dbReference>